<organism evidence="6 7">
    <name type="scientific">Neisseria cinerea</name>
    <dbReference type="NCBI Taxonomy" id="483"/>
    <lineage>
        <taxon>Bacteria</taxon>
        <taxon>Pseudomonadati</taxon>
        <taxon>Pseudomonadota</taxon>
        <taxon>Betaproteobacteria</taxon>
        <taxon>Neisseriales</taxon>
        <taxon>Neisseriaceae</taxon>
        <taxon>Neisseria</taxon>
    </lineage>
</organism>
<proteinExistence type="predicted"/>
<sequence>MNLFHNLKQRYSHERLSAGEAQRLAQEIAFAPVVFQVSRLMVKFGILQLLDQNPDGLTQAEIVKQVEIDTYAVQVLLESSLSAGTVLFQNERYLISKAGWFLLNDSMARVNMDFIHDVCYQGLFELEKTLQTGKPEGLKTFGTWPTLYEGLSSLPQQVQKSWFGFDHYYSDHSFDKALDIVFSHDVKTLLDVGGNTGRWAVQCVTRNPDVHVTIMDLPQQIGLMRQAVKNVAGQDRIHGHPADLLNPEVPFPRGFDAIWMSQFLDCFSEKEAVSILSRAANSMDKHTALYIMEPFWDRQQYETAAYCLTQTSIYFSAMANGNSKIYHSDDMIRCIEAAGLKVTGITDGIGRGHSILRCTLV</sequence>
<dbReference type="PANTHER" id="PTHR43712:SF2">
    <property type="entry name" value="O-METHYLTRANSFERASE CICE"/>
    <property type="match status" value="1"/>
</dbReference>
<dbReference type="PANTHER" id="PTHR43712">
    <property type="entry name" value="PUTATIVE (AFU_ORTHOLOGUE AFUA_4G14580)-RELATED"/>
    <property type="match status" value="1"/>
</dbReference>
<dbReference type="InterPro" id="IPR049480">
    <property type="entry name" value="BVU_1015-like_N"/>
</dbReference>
<dbReference type="AlphaFoldDB" id="A0A7T3EUV8"/>
<name>A0A7T3EUV8_NEICI</name>
<dbReference type="GO" id="GO:0032259">
    <property type="term" value="P:methylation"/>
    <property type="evidence" value="ECO:0007669"/>
    <property type="project" value="UniProtKB-KW"/>
</dbReference>
<dbReference type="PROSITE" id="PS51683">
    <property type="entry name" value="SAM_OMT_II"/>
    <property type="match status" value="1"/>
</dbReference>
<dbReference type="RefSeq" id="WP_111727280.1">
    <property type="nucleotide sequence ID" value="NZ_CP065726.1"/>
</dbReference>
<evidence type="ECO:0000256" key="1">
    <source>
        <dbReference type="ARBA" id="ARBA00022603"/>
    </source>
</evidence>
<keyword evidence="7" id="KW-1185">Reference proteome</keyword>
<evidence type="ECO:0000313" key="7">
    <source>
        <dbReference type="Proteomes" id="UP000594865"/>
    </source>
</evidence>
<gene>
    <name evidence="6" type="ORF">I6G28_02690</name>
</gene>
<dbReference type="Gene3D" id="1.10.10.10">
    <property type="entry name" value="Winged helix-like DNA-binding domain superfamily/Winged helix DNA-binding domain"/>
    <property type="match status" value="1"/>
</dbReference>
<dbReference type="GeneID" id="84021518"/>
<evidence type="ECO:0000313" key="6">
    <source>
        <dbReference type="EMBL" id="QPT38474.1"/>
    </source>
</evidence>
<keyword evidence="1 6" id="KW-0489">Methyltransferase</keyword>
<dbReference type="Gene3D" id="1.20.58.1390">
    <property type="match status" value="1"/>
</dbReference>
<dbReference type="CDD" id="cd02440">
    <property type="entry name" value="AdoMet_MTases"/>
    <property type="match status" value="1"/>
</dbReference>
<dbReference type="Pfam" id="PF00891">
    <property type="entry name" value="Methyltransf_2"/>
    <property type="match status" value="1"/>
</dbReference>
<dbReference type="InterPro" id="IPR036390">
    <property type="entry name" value="WH_DNA-bd_sf"/>
</dbReference>
<keyword evidence="2 6" id="KW-0808">Transferase</keyword>
<dbReference type="Gene3D" id="3.40.50.150">
    <property type="entry name" value="Vaccinia Virus protein VP39"/>
    <property type="match status" value="1"/>
</dbReference>
<protein>
    <submittedName>
        <fullName evidence="6">Class I SAM-dependent methyltransferase</fullName>
    </submittedName>
</protein>
<dbReference type="SUPFAM" id="SSF46785">
    <property type="entry name" value="Winged helix' DNA-binding domain"/>
    <property type="match status" value="1"/>
</dbReference>
<dbReference type="GO" id="GO:0008171">
    <property type="term" value="F:O-methyltransferase activity"/>
    <property type="evidence" value="ECO:0007669"/>
    <property type="project" value="InterPro"/>
</dbReference>
<evidence type="ECO:0000256" key="2">
    <source>
        <dbReference type="ARBA" id="ARBA00022679"/>
    </source>
</evidence>
<keyword evidence="3" id="KW-0949">S-adenosyl-L-methionine</keyword>
<dbReference type="Proteomes" id="UP000594865">
    <property type="component" value="Chromosome"/>
</dbReference>
<dbReference type="InterPro" id="IPR001077">
    <property type="entry name" value="COMT_C"/>
</dbReference>
<accession>A0A7T3EUV8</accession>
<dbReference type="EMBL" id="CP065726">
    <property type="protein sequence ID" value="QPT38474.1"/>
    <property type="molecule type" value="Genomic_DNA"/>
</dbReference>
<dbReference type="InterPro" id="IPR016461">
    <property type="entry name" value="COMT-like"/>
</dbReference>
<dbReference type="InterPro" id="IPR029063">
    <property type="entry name" value="SAM-dependent_MTases_sf"/>
</dbReference>
<feature type="domain" description="O-methyltransferase C-terminal" evidence="4">
    <location>
        <begin position="175"/>
        <end position="323"/>
    </location>
</feature>
<dbReference type="SUPFAM" id="SSF53335">
    <property type="entry name" value="S-adenosyl-L-methionine-dependent methyltransferases"/>
    <property type="match status" value="1"/>
</dbReference>
<dbReference type="InterPro" id="IPR036388">
    <property type="entry name" value="WH-like_DNA-bd_sf"/>
</dbReference>
<reference evidence="6 7" key="1">
    <citation type="submission" date="2020-12" db="EMBL/GenBank/DDBJ databases">
        <title>FDA dAtabase for Regulatory Grade micrObial Sequences (FDA-ARGOS): Supporting development and validation of Infectious Disease Dx tests.</title>
        <authorList>
            <person name="Sproer C."/>
            <person name="Gronow S."/>
            <person name="Severitt S."/>
            <person name="Schroder I."/>
            <person name="Tallon L."/>
            <person name="Sadzewicz L."/>
            <person name="Zhao X."/>
            <person name="Boylan J."/>
            <person name="Ott S."/>
            <person name="Bowen H."/>
            <person name="Vavikolanu K."/>
            <person name="Mehta A."/>
            <person name="Aluvathingal J."/>
            <person name="Nadendla S."/>
            <person name="Lowell S."/>
            <person name="Myers T."/>
            <person name="Yan Y."/>
            <person name="Sichtig H."/>
        </authorList>
    </citation>
    <scope>NUCLEOTIDE SEQUENCE [LARGE SCALE GENOMIC DNA]</scope>
    <source>
        <strain evidence="6 7">FDAARGOS_871</strain>
    </source>
</reference>
<evidence type="ECO:0000259" key="5">
    <source>
        <dbReference type="Pfam" id="PF21212"/>
    </source>
</evidence>
<evidence type="ECO:0000259" key="4">
    <source>
        <dbReference type="Pfam" id="PF00891"/>
    </source>
</evidence>
<dbReference type="Pfam" id="PF21212">
    <property type="entry name" value="Dimerisation2-like_dom"/>
    <property type="match status" value="1"/>
</dbReference>
<dbReference type="PIRSF" id="PIRSF005739">
    <property type="entry name" value="O-mtase"/>
    <property type="match status" value="1"/>
</dbReference>
<evidence type="ECO:0000256" key="3">
    <source>
        <dbReference type="ARBA" id="ARBA00022691"/>
    </source>
</evidence>
<feature type="domain" description="BVU-1015-like N-terminal dimerisation-like" evidence="5">
    <location>
        <begin position="22"/>
        <end position="93"/>
    </location>
</feature>